<evidence type="ECO:0000256" key="2">
    <source>
        <dbReference type="SAM" id="Phobius"/>
    </source>
</evidence>
<dbReference type="RefSeq" id="WP_250828425.1">
    <property type="nucleotide sequence ID" value="NZ_JAMOIL010000029.1"/>
</dbReference>
<sequence length="159" mass="16046">MDDVAWLALCTALTVLGAIATWVAFRRRGAAAGLRLAGLTLLVPAAYLTRTLKMFTRIVDAVADWVLTLVLVPTVWAGIVLAGLAVVLLVASSALRARQLSRAGATPAPRGRAARRGGDAPAGAVGAGAAGSSSAGGSGGSGDAEMDEIEALLRKRGID</sequence>
<evidence type="ECO:0000313" key="3">
    <source>
        <dbReference type="EMBL" id="MCM0622156.1"/>
    </source>
</evidence>
<dbReference type="EMBL" id="JAMOIL010000029">
    <property type="protein sequence ID" value="MCM0622156.1"/>
    <property type="molecule type" value="Genomic_DNA"/>
</dbReference>
<proteinExistence type="predicted"/>
<name>A0A9X2DAH8_9ACTN</name>
<keyword evidence="2" id="KW-0812">Transmembrane</keyword>
<accession>A0A9X2DAH8</accession>
<feature type="transmembrane region" description="Helical" evidence="2">
    <location>
        <begin position="69"/>
        <end position="91"/>
    </location>
</feature>
<reference evidence="3" key="1">
    <citation type="submission" date="2022-05" db="EMBL/GenBank/DDBJ databases">
        <authorList>
            <person name="Tuo L."/>
        </authorList>
    </citation>
    <scope>NUCLEOTIDE SEQUENCE</scope>
    <source>
        <strain evidence="3">BSK12Z-4</strain>
    </source>
</reference>
<evidence type="ECO:0000256" key="1">
    <source>
        <dbReference type="SAM" id="MobiDB-lite"/>
    </source>
</evidence>
<dbReference type="Proteomes" id="UP001139485">
    <property type="component" value="Unassembled WGS sequence"/>
</dbReference>
<evidence type="ECO:0008006" key="5">
    <source>
        <dbReference type="Google" id="ProtNLM"/>
    </source>
</evidence>
<gene>
    <name evidence="3" type="ORF">M8330_17835</name>
</gene>
<feature type="transmembrane region" description="Helical" evidence="2">
    <location>
        <begin position="32"/>
        <end position="49"/>
    </location>
</feature>
<keyword evidence="2" id="KW-0472">Membrane</keyword>
<evidence type="ECO:0000313" key="4">
    <source>
        <dbReference type="Proteomes" id="UP001139485"/>
    </source>
</evidence>
<feature type="region of interest" description="Disordered" evidence="1">
    <location>
        <begin position="106"/>
        <end position="144"/>
    </location>
</feature>
<comment type="caution">
    <text evidence="3">The sequence shown here is derived from an EMBL/GenBank/DDBJ whole genome shotgun (WGS) entry which is preliminary data.</text>
</comment>
<protein>
    <recommendedName>
        <fullName evidence="5">Cellulose synthase</fullName>
    </recommendedName>
</protein>
<feature type="compositionally biased region" description="Gly residues" evidence="1">
    <location>
        <begin position="125"/>
        <end position="142"/>
    </location>
</feature>
<keyword evidence="2" id="KW-1133">Transmembrane helix</keyword>
<dbReference type="AlphaFoldDB" id="A0A9X2DAH8"/>
<keyword evidence="4" id="KW-1185">Reference proteome</keyword>
<organism evidence="3 4">
    <name type="scientific">Nocardioides bruguierae</name>
    <dbReference type="NCBI Taxonomy" id="2945102"/>
    <lineage>
        <taxon>Bacteria</taxon>
        <taxon>Bacillati</taxon>
        <taxon>Actinomycetota</taxon>
        <taxon>Actinomycetes</taxon>
        <taxon>Propionibacteriales</taxon>
        <taxon>Nocardioidaceae</taxon>
        <taxon>Nocardioides</taxon>
    </lineage>
</organism>
<feature type="transmembrane region" description="Helical" evidence="2">
    <location>
        <begin position="6"/>
        <end position="25"/>
    </location>
</feature>